<accession>A0A2S6Z732</accession>
<dbReference type="EMBL" id="MIGV01000005">
    <property type="protein sequence ID" value="PPT77199.1"/>
    <property type="molecule type" value="Genomic_DNA"/>
</dbReference>
<protein>
    <submittedName>
        <fullName evidence="1">Uncharacterized protein</fullName>
    </submittedName>
</protein>
<name>A0A2S6Z732_9XANT</name>
<evidence type="ECO:0000313" key="1">
    <source>
        <dbReference type="EMBL" id="PPT77199.1"/>
    </source>
</evidence>
<gene>
    <name evidence="1" type="ORF">XaplCFBP3122_07035</name>
</gene>
<evidence type="ECO:0000313" key="2">
    <source>
        <dbReference type="Proteomes" id="UP000238270"/>
    </source>
</evidence>
<proteinExistence type="predicted"/>
<organism evidence="1 2">
    <name type="scientific">Xanthomonas arboricola pv. populi</name>
    <dbReference type="NCBI Taxonomy" id="487823"/>
    <lineage>
        <taxon>Bacteria</taxon>
        <taxon>Pseudomonadati</taxon>
        <taxon>Pseudomonadota</taxon>
        <taxon>Gammaproteobacteria</taxon>
        <taxon>Lysobacterales</taxon>
        <taxon>Lysobacteraceae</taxon>
        <taxon>Xanthomonas</taxon>
    </lineage>
</organism>
<dbReference type="AlphaFoldDB" id="A0A2S6Z732"/>
<comment type="caution">
    <text evidence="1">The sequence shown here is derived from an EMBL/GenBank/DDBJ whole genome shotgun (WGS) entry which is preliminary data.</text>
</comment>
<reference evidence="1 2" key="1">
    <citation type="submission" date="2016-08" db="EMBL/GenBank/DDBJ databases">
        <title>Evolution of the type three secretion system and type three effector repertoires in Xanthomonas.</title>
        <authorList>
            <person name="Merda D."/>
            <person name="Briand M."/>
            <person name="Bosis E."/>
            <person name="Rousseau C."/>
            <person name="Portier P."/>
            <person name="Jacques M.-A."/>
            <person name="Fischer-Le Saux M."/>
        </authorList>
    </citation>
    <scope>NUCLEOTIDE SEQUENCE [LARGE SCALE GENOMIC DNA]</scope>
    <source>
        <strain evidence="1 2">CFBP 3122</strain>
    </source>
</reference>
<sequence length="310" mass="34073">MGELTRYPPPRRSAFTATIESCPMRFPFLLSCMLLLAACGKSPQTFHFDNPTGQPLALQVDGQAHRIPAHAELALELAPGAHTLQSAQLGRVPFIVYADHDGALVNPTLSDYYLVDEVYWTGGAQAVEFEGESKVQVQGVELTGRYGQVDDLFIAKDWDFDVHTPFPETASGQVDGSGGRRFRKIFAEDAFVAYFESTRGEPGYVAARRPADWHAPARTPTPDAARLPPLAPVFEAHAGPLRKLVDDYLHATDPAEQRRLRKLYVRTQIDFTHATASLGSRLPVIENTRLNDFVGGVSRIMSSAALVPSR</sequence>
<dbReference type="Proteomes" id="UP000238270">
    <property type="component" value="Unassembled WGS sequence"/>
</dbReference>